<dbReference type="GO" id="GO:0005324">
    <property type="term" value="F:long-chain fatty acid transmembrane transporter activity"/>
    <property type="evidence" value="ECO:0007669"/>
    <property type="project" value="TreeGrafter"/>
</dbReference>
<dbReference type="Gene3D" id="3.30.300.30">
    <property type="match status" value="1"/>
</dbReference>
<protein>
    <recommendedName>
        <fullName evidence="8">AMP-dependent synthetase/ligase domain-containing protein</fullName>
    </recommendedName>
</protein>
<feature type="domain" description="AMP-dependent synthetase/ligase" evidence="5">
    <location>
        <begin position="83"/>
        <end position="406"/>
    </location>
</feature>
<dbReference type="GO" id="GO:0005886">
    <property type="term" value="C:plasma membrane"/>
    <property type="evidence" value="ECO:0007669"/>
    <property type="project" value="TreeGrafter"/>
</dbReference>
<organism evidence="7">
    <name type="scientific">marine sediment metagenome</name>
    <dbReference type="NCBI Taxonomy" id="412755"/>
    <lineage>
        <taxon>unclassified sequences</taxon>
        <taxon>metagenomes</taxon>
        <taxon>ecological metagenomes</taxon>
    </lineage>
</organism>
<evidence type="ECO:0000256" key="1">
    <source>
        <dbReference type="ARBA" id="ARBA00006432"/>
    </source>
</evidence>
<dbReference type="PROSITE" id="PS00455">
    <property type="entry name" value="AMP_BINDING"/>
    <property type="match status" value="1"/>
</dbReference>
<evidence type="ECO:0000259" key="6">
    <source>
        <dbReference type="Pfam" id="PF13193"/>
    </source>
</evidence>
<sequence>MYPYFKAKDSFYNSDDRFNNALRVKLILFNSTYSISSTIPIDEMIVMLPKLTIKELEYRGKANLGLVKLYSNLNQSTGTFIEKHASEIGEKNGLFFEDKSWTWKQLNEESNKYANFFSELGFKPRDNIAIILENSPEFIFITTGINKIQGVCALINTNQRKKALIHALQIVETKWIIVGGECLNNFKAVAEELSIDNDHIFVVRNFKNHPHNYSNLEDLLSNVPKNNPKTTTDSNLLETAYYFYTSGTTGLPKAVIHSNLTIPGVGMSYGHCILQLTSDDVIYCVTPLYHGLAFWCTWGCSVYTGAAFALRKRFSATNYWADIKKYKATATTYIGEMPRYLLNQPVTEDEKNHTLKRMIGLGLRKENWVKFKSRFKIEHIYETYGSTEGFGPLINFDEYPGMVGRDNVETHALAKVDLKTGELLRNKHGFCIRCKPGDIGRSLVKVEEEFINNFIRYKNDDNTQKNIIRNVFEEDDMYFLSSDFLKRHEDRWVSFIDRIGDIFRWKGENVSTQEVENILSSNKSILTSAVYGVPIPNNEGKAGMASLSIKNGTKLDINMISKFVAESLPRYSIPIFIRLRDELDLTGTYKITKTTLRSEAYDITKINDLLYFWDHSSNRYIPFGENLYHQLLDGKLKI</sequence>
<evidence type="ECO:0008006" key="8">
    <source>
        <dbReference type="Google" id="ProtNLM"/>
    </source>
</evidence>
<comment type="caution">
    <text evidence="7">The sequence shown here is derived from an EMBL/GenBank/DDBJ whole genome shotgun (WGS) entry which is preliminary data.</text>
</comment>
<name>A0A0F9KU66_9ZZZZ</name>
<evidence type="ECO:0000259" key="5">
    <source>
        <dbReference type="Pfam" id="PF00501"/>
    </source>
</evidence>
<dbReference type="Gene3D" id="3.40.50.12780">
    <property type="entry name" value="N-terminal domain of ligase-like"/>
    <property type="match status" value="1"/>
</dbReference>
<dbReference type="InterPro" id="IPR020845">
    <property type="entry name" value="AMP-binding_CS"/>
</dbReference>
<evidence type="ECO:0000256" key="4">
    <source>
        <dbReference type="ARBA" id="ARBA00022840"/>
    </source>
</evidence>
<proteinExistence type="inferred from homology"/>
<keyword evidence="4" id="KW-0067">ATP-binding</keyword>
<dbReference type="GO" id="GO:0044539">
    <property type="term" value="P:long-chain fatty acid import into cell"/>
    <property type="evidence" value="ECO:0007669"/>
    <property type="project" value="TreeGrafter"/>
</dbReference>
<dbReference type="InterPro" id="IPR000873">
    <property type="entry name" value="AMP-dep_synth/lig_dom"/>
</dbReference>
<dbReference type="Pfam" id="PF13193">
    <property type="entry name" value="AMP-binding_C"/>
    <property type="match status" value="1"/>
</dbReference>
<dbReference type="GO" id="GO:0004467">
    <property type="term" value="F:long-chain fatty acid-CoA ligase activity"/>
    <property type="evidence" value="ECO:0007669"/>
    <property type="project" value="TreeGrafter"/>
</dbReference>
<dbReference type="AlphaFoldDB" id="A0A0F9KU66"/>
<accession>A0A0F9KU66</accession>
<dbReference type="EMBL" id="LAZR01007343">
    <property type="protein sequence ID" value="KKM85859.1"/>
    <property type="molecule type" value="Genomic_DNA"/>
</dbReference>
<dbReference type="FunFam" id="3.30.300.30:FF:000020">
    <property type="entry name" value="Long-chain fatty acid transporter"/>
    <property type="match status" value="1"/>
</dbReference>
<dbReference type="InterPro" id="IPR045851">
    <property type="entry name" value="AMP-bd_C_sf"/>
</dbReference>
<evidence type="ECO:0000256" key="2">
    <source>
        <dbReference type="ARBA" id="ARBA00022598"/>
    </source>
</evidence>
<dbReference type="Pfam" id="PF00501">
    <property type="entry name" value="AMP-binding"/>
    <property type="match status" value="1"/>
</dbReference>
<evidence type="ECO:0000256" key="3">
    <source>
        <dbReference type="ARBA" id="ARBA00022741"/>
    </source>
</evidence>
<dbReference type="PANTHER" id="PTHR43107:SF15">
    <property type="entry name" value="FATTY ACID TRANSPORT PROTEIN 3, ISOFORM A"/>
    <property type="match status" value="1"/>
</dbReference>
<evidence type="ECO:0000313" key="7">
    <source>
        <dbReference type="EMBL" id="KKM85859.1"/>
    </source>
</evidence>
<dbReference type="SUPFAM" id="SSF56801">
    <property type="entry name" value="Acetyl-CoA synthetase-like"/>
    <property type="match status" value="1"/>
</dbReference>
<dbReference type="InterPro" id="IPR025110">
    <property type="entry name" value="AMP-bd_C"/>
</dbReference>
<dbReference type="GO" id="GO:0005524">
    <property type="term" value="F:ATP binding"/>
    <property type="evidence" value="ECO:0007669"/>
    <property type="project" value="UniProtKB-KW"/>
</dbReference>
<dbReference type="PANTHER" id="PTHR43107">
    <property type="entry name" value="LONG-CHAIN FATTY ACID TRANSPORT PROTEIN"/>
    <property type="match status" value="1"/>
</dbReference>
<gene>
    <name evidence="7" type="ORF">LCGC14_1284810</name>
</gene>
<comment type="similarity">
    <text evidence="1">Belongs to the ATP-dependent AMP-binding enzyme family.</text>
</comment>
<keyword evidence="3" id="KW-0547">Nucleotide-binding</keyword>
<dbReference type="InterPro" id="IPR042099">
    <property type="entry name" value="ANL_N_sf"/>
</dbReference>
<keyword evidence="2" id="KW-0436">Ligase</keyword>
<feature type="domain" description="AMP-binding enzyme C-terminal" evidence="6">
    <location>
        <begin position="514"/>
        <end position="590"/>
    </location>
</feature>
<reference evidence="7" key="1">
    <citation type="journal article" date="2015" name="Nature">
        <title>Complex archaea that bridge the gap between prokaryotes and eukaryotes.</title>
        <authorList>
            <person name="Spang A."/>
            <person name="Saw J.H."/>
            <person name="Jorgensen S.L."/>
            <person name="Zaremba-Niedzwiedzka K."/>
            <person name="Martijn J."/>
            <person name="Lind A.E."/>
            <person name="van Eijk R."/>
            <person name="Schleper C."/>
            <person name="Guy L."/>
            <person name="Ettema T.J."/>
        </authorList>
    </citation>
    <scope>NUCLEOTIDE SEQUENCE</scope>
</reference>